<dbReference type="InParanoid" id="A2FF53"/>
<reference evidence="2" key="2">
    <citation type="journal article" date="2007" name="Science">
        <title>Draft genome sequence of the sexually transmitted pathogen Trichomonas vaginalis.</title>
        <authorList>
            <person name="Carlton J.M."/>
            <person name="Hirt R.P."/>
            <person name="Silva J.C."/>
            <person name="Delcher A.L."/>
            <person name="Schatz M."/>
            <person name="Zhao Q."/>
            <person name="Wortman J.R."/>
            <person name="Bidwell S.L."/>
            <person name="Alsmark U.C.M."/>
            <person name="Besteiro S."/>
            <person name="Sicheritz-Ponten T."/>
            <person name="Noel C.J."/>
            <person name="Dacks J.B."/>
            <person name="Foster P.G."/>
            <person name="Simillion C."/>
            <person name="Van de Peer Y."/>
            <person name="Miranda-Saavedra D."/>
            <person name="Barton G.J."/>
            <person name="Westrop G.D."/>
            <person name="Mueller S."/>
            <person name="Dessi D."/>
            <person name="Fiori P.L."/>
            <person name="Ren Q."/>
            <person name="Paulsen I."/>
            <person name="Zhang H."/>
            <person name="Bastida-Corcuera F.D."/>
            <person name="Simoes-Barbosa A."/>
            <person name="Brown M.T."/>
            <person name="Hayes R.D."/>
            <person name="Mukherjee M."/>
            <person name="Okumura C.Y."/>
            <person name="Schneider R."/>
            <person name="Smith A.J."/>
            <person name="Vanacova S."/>
            <person name="Villalvazo M."/>
            <person name="Haas B.J."/>
            <person name="Pertea M."/>
            <person name="Feldblyum T.V."/>
            <person name="Utterback T.R."/>
            <person name="Shu C.L."/>
            <person name="Osoegawa K."/>
            <person name="de Jong P.J."/>
            <person name="Hrdy I."/>
            <person name="Horvathova L."/>
            <person name="Zubacova Z."/>
            <person name="Dolezal P."/>
            <person name="Malik S.B."/>
            <person name="Logsdon J.M. Jr."/>
            <person name="Henze K."/>
            <person name="Gupta A."/>
            <person name="Wang C.C."/>
            <person name="Dunne R.L."/>
            <person name="Upcroft J.A."/>
            <person name="Upcroft P."/>
            <person name="White O."/>
            <person name="Salzberg S.L."/>
            <person name="Tang P."/>
            <person name="Chiu C.-H."/>
            <person name="Lee Y.-S."/>
            <person name="Embley T.M."/>
            <person name="Coombs G.H."/>
            <person name="Mottram J.C."/>
            <person name="Tachezy J."/>
            <person name="Fraser-Liggett C.M."/>
            <person name="Johnson P.J."/>
        </authorList>
    </citation>
    <scope>NUCLEOTIDE SEQUENCE [LARGE SCALE GENOMIC DNA]</scope>
    <source>
        <strain evidence="2">G3</strain>
    </source>
</reference>
<name>A2FF53_TRIV3</name>
<reference evidence="2" key="1">
    <citation type="submission" date="2006-10" db="EMBL/GenBank/DDBJ databases">
        <authorList>
            <person name="Amadeo P."/>
            <person name="Zhao Q."/>
            <person name="Wortman J."/>
            <person name="Fraser-Liggett C."/>
            <person name="Carlton J."/>
        </authorList>
    </citation>
    <scope>NUCLEOTIDE SEQUENCE</scope>
    <source>
        <strain evidence="2">G3</strain>
    </source>
</reference>
<dbReference type="VEuPathDB" id="TrichDB:TVAGG3_0612960"/>
<dbReference type="EMBL" id="DS113757">
    <property type="protein sequence ID" value="EAX96466.1"/>
    <property type="molecule type" value="Genomic_DNA"/>
</dbReference>
<feature type="region of interest" description="Disordered" evidence="1">
    <location>
        <begin position="1"/>
        <end position="28"/>
    </location>
</feature>
<organism evidence="2 3">
    <name type="scientific">Trichomonas vaginalis (strain ATCC PRA-98 / G3)</name>
    <dbReference type="NCBI Taxonomy" id="412133"/>
    <lineage>
        <taxon>Eukaryota</taxon>
        <taxon>Metamonada</taxon>
        <taxon>Parabasalia</taxon>
        <taxon>Trichomonadida</taxon>
        <taxon>Trichomonadidae</taxon>
        <taxon>Trichomonas</taxon>
    </lineage>
</organism>
<evidence type="ECO:0000256" key="1">
    <source>
        <dbReference type="SAM" id="MobiDB-lite"/>
    </source>
</evidence>
<dbReference type="OrthoDB" id="10402481at2759"/>
<gene>
    <name evidence="2" type="ORF">TVAG_024770</name>
</gene>
<proteinExistence type="predicted"/>
<dbReference type="RefSeq" id="XP_001309396.1">
    <property type="nucleotide sequence ID" value="XM_001309395.1"/>
</dbReference>
<evidence type="ECO:0000313" key="3">
    <source>
        <dbReference type="Proteomes" id="UP000001542"/>
    </source>
</evidence>
<dbReference type="AlphaFoldDB" id="A2FF53"/>
<dbReference type="VEuPathDB" id="TrichDB:TVAG_024770"/>
<protein>
    <submittedName>
        <fullName evidence="2">Uncharacterized protein</fullName>
    </submittedName>
</protein>
<dbReference type="KEGG" id="tva:4754239"/>
<dbReference type="Proteomes" id="UP000001542">
    <property type="component" value="Unassembled WGS sequence"/>
</dbReference>
<evidence type="ECO:0000313" key="2">
    <source>
        <dbReference type="EMBL" id="EAX96466.1"/>
    </source>
</evidence>
<sequence>MTSEQLPAMIQPIDPHAAAPAPTKDGTQWVDPSFNNQYQPFYNGMHGTQEIIQQPEAAGTKEKERIAERLAGFNPKDNSVWHEITQRFGASIKQPELLSIANVLAQNANIKLDRDAKRRKSVLIKWFEENWASIRPFLDYVVLEDSHQQ</sequence>
<keyword evidence="3" id="KW-1185">Reference proteome</keyword>
<accession>A2FF53</accession>